<feature type="transmembrane region" description="Helical" evidence="2">
    <location>
        <begin position="90"/>
        <end position="111"/>
    </location>
</feature>
<reference evidence="3" key="3">
    <citation type="submission" date="2022-06" db="UniProtKB">
        <authorList>
            <consortium name="EnsemblPlants"/>
        </authorList>
    </citation>
    <scope>IDENTIFICATION</scope>
</reference>
<feature type="transmembrane region" description="Helical" evidence="2">
    <location>
        <begin position="33"/>
        <end position="53"/>
    </location>
</feature>
<evidence type="ECO:0000256" key="2">
    <source>
        <dbReference type="SAM" id="Phobius"/>
    </source>
</evidence>
<keyword evidence="2" id="KW-0472">Membrane</keyword>
<comment type="similarity">
    <text evidence="1">Belongs to the multi antimicrobial extrusion (MATE) (TC 2.A.66.1) family.</text>
</comment>
<keyword evidence="2" id="KW-0812">Transmembrane</keyword>
<reference evidence="4" key="1">
    <citation type="journal article" date="2013" name="Nature">
        <title>Draft genome of the wheat A-genome progenitor Triticum urartu.</title>
        <authorList>
            <person name="Ling H.Q."/>
            <person name="Zhao S."/>
            <person name="Liu D."/>
            <person name="Wang J."/>
            <person name="Sun H."/>
            <person name="Zhang C."/>
            <person name="Fan H."/>
            <person name="Li D."/>
            <person name="Dong L."/>
            <person name="Tao Y."/>
            <person name="Gao C."/>
            <person name="Wu H."/>
            <person name="Li Y."/>
            <person name="Cui Y."/>
            <person name="Guo X."/>
            <person name="Zheng S."/>
            <person name="Wang B."/>
            <person name="Yu K."/>
            <person name="Liang Q."/>
            <person name="Yang W."/>
            <person name="Lou X."/>
            <person name="Chen J."/>
            <person name="Feng M."/>
            <person name="Jian J."/>
            <person name="Zhang X."/>
            <person name="Luo G."/>
            <person name="Jiang Y."/>
            <person name="Liu J."/>
            <person name="Wang Z."/>
            <person name="Sha Y."/>
            <person name="Zhang B."/>
            <person name="Wu H."/>
            <person name="Tang D."/>
            <person name="Shen Q."/>
            <person name="Xue P."/>
            <person name="Zou S."/>
            <person name="Wang X."/>
            <person name="Liu X."/>
            <person name="Wang F."/>
            <person name="Yang Y."/>
            <person name="An X."/>
            <person name="Dong Z."/>
            <person name="Zhang K."/>
            <person name="Zhang X."/>
            <person name="Luo M.C."/>
            <person name="Dvorak J."/>
            <person name="Tong Y."/>
            <person name="Wang J."/>
            <person name="Yang H."/>
            <person name="Li Z."/>
            <person name="Wang D."/>
            <person name="Zhang A."/>
            <person name="Wang J."/>
        </authorList>
    </citation>
    <scope>NUCLEOTIDE SEQUENCE</scope>
    <source>
        <strain evidence="4">cv. G1812</strain>
    </source>
</reference>
<accession>A0A8R7UIF9</accession>
<evidence type="ECO:0000256" key="1">
    <source>
        <dbReference type="ARBA" id="ARBA00010199"/>
    </source>
</evidence>
<dbReference type="Proteomes" id="UP000015106">
    <property type="component" value="Chromosome 5"/>
</dbReference>
<evidence type="ECO:0000313" key="3">
    <source>
        <dbReference type="EnsemblPlants" id="TuG1812G0500002707.01.T01"/>
    </source>
</evidence>
<protein>
    <recommendedName>
        <fullName evidence="5">Protein DETOXIFICATION</fullName>
    </recommendedName>
</protein>
<dbReference type="Pfam" id="PF01554">
    <property type="entry name" value="MatE"/>
    <property type="match status" value="1"/>
</dbReference>
<dbReference type="InterPro" id="IPR002528">
    <property type="entry name" value="MATE_fam"/>
</dbReference>
<dbReference type="EnsemblPlants" id="TuG1812G0500002707.01.T01">
    <property type="protein sequence ID" value="TuG1812G0500002707.01.T01"/>
    <property type="gene ID" value="TuG1812G0500002707.01"/>
</dbReference>
<organism evidence="3 4">
    <name type="scientific">Triticum urartu</name>
    <name type="common">Red wild einkorn</name>
    <name type="synonym">Crithodium urartu</name>
    <dbReference type="NCBI Taxonomy" id="4572"/>
    <lineage>
        <taxon>Eukaryota</taxon>
        <taxon>Viridiplantae</taxon>
        <taxon>Streptophyta</taxon>
        <taxon>Embryophyta</taxon>
        <taxon>Tracheophyta</taxon>
        <taxon>Spermatophyta</taxon>
        <taxon>Magnoliopsida</taxon>
        <taxon>Liliopsida</taxon>
        <taxon>Poales</taxon>
        <taxon>Poaceae</taxon>
        <taxon>BOP clade</taxon>
        <taxon>Pooideae</taxon>
        <taxon>Triticodae</taxon>
        <taxon>Triticeae</taxon>
        <taxon>Triticinae</taxon>
        <taxon>Triticum</taxon>
    </lineage>
</organism>
<evidence type="ECO:0008006" key="5">
    <source>
        <dbReference type="Google" id="ProtNLM"/>
    </source>
</evidence>
<feature type="transmembrane region" description="Helical" evidence="2">
    <location>
        <begin position="60"/>
        <end position="84"/>
    </location>
</feature>
<name>A0A8R7UIF9_TRIUA</name>
<dbReference type="PANTHER" id="PTHR11206">
    <property type="entry name" value="MULTIDRUG RESISTANCE PROTEIN"/>
    <property type="match status" value="1"/>
</dbReference>
<dbReference type="AlphaFoldDB" id="A0A8R7UIF9"/>
<dbReference type="Gramene" id="TuG1812G0500002707.01.T01">
    <property type="protein sequence ID" value="TuG1812G0500002707.01.T01"/>
    <property type="gene ID" value="TuG1812G0500002707.01"/>
</dbReference>
<reference evidence="3" key="2">
    <citation type="submission" date="2018-03" db="EMBL/GenBank/DDBJ databases">
        <title>The Triticum urartu genome reveals the dynamic nature of wheat genome evolution.</title>
        <authorList>
            <person name="Ling H."/>
            <person name="Ma B."/>
            <person name="Shi X."/>
            <person name="Liu H."/>
            <person name="Dong L."/>
            <person name="Sun H."/>
            <person name="Cao Y."/>
            <person name="Gao Q."/>
            <person name="Zheng S."/>
            <person name="Li Y."/>
            <person name="Yu Y."/>
            <person name="Du H."/>
            <person name="Qi M."/>
            <person name="Li Y."/>
            <person name="Yu H."/>
            <person name="Cui Y."/>
            <person name="Wang N."/>
            <person name="Chen C."/>
            <person name="Wu H."/>
            <person name="Zhao Y."/>
            <person name="Zhang J."/>
            <person name="Li Y."/>
            <person name="Zhou W."/>
            <person name="Zhang B."/>
            <person name="Hu W."/>
            <person name="Eijk M."/>
            <person name="Tang J."/>
            <person name="Witsenboer H."/>
            <person name="Zhao S."/>
            <person name="Li Z."/>
            <person name="Zhang A."/>
            <person name="Wang D."/>
            <person name="Liang C."/>
        </authorList>
    </citation>
    <scope>NUCLEOTIDE SEQUENCE [LARGE SCALE GENOMIC DNA]</scope>
    <source>
        <strain evidence="3">cv. G1812</strain>
    </source>
</reference>
<evidence type="ECO:0000313" key="4">
    <source>
        <dbReference type="Proteomes" id="UP000015106"/>
    </source>
</evidence>
<sequence length="133" mass="13846">VVSRSGHLVLDGAAALVVSSSKAVIDAVDNLSVLLAISILLNGVQPVLSGVAVGSGCQALVAYINVGSYYIIGFPVGLLLGWLFNLGVLGIWAGMIGGTAVQTFILAYITMRCDWDEEASKASKHIQRWAGSK</sequence>
<keyword evidence="2" id="KW-1133">Transmembrane helix</keyword>
<proteinExistence type="inferred from homology"/>
<keyword evidence="4" id="KW-1185">Reference proteome</keyword>